<dbReference type="SUPFAM" id="SSF52540">
    <property type="entry name" value="P-loop containing nucleoside triphosphate hydrolases"/>
    <property type="match status" value="1"/>
</dbReference>
<dbReference type="CDD" id="cd00085">
    <property type="entry name" value="HNHc"/>
    <property type="match status" value="1"/>
</dbReference>
<dbReference type="InterPro" id="IPR000432">
    <property type="entry name" value="DNA_mismatch_repair_MutS_C"/>
</dbReference>
<dbReference type="InterPro" id="IPR016151">
    <property type="entry name" value="DNA_mismatch_repair_MutS_N"/>
</dbReference>
<dbReference type="Gene3D" id="3.40.1170.10">
    <property type="entry name" value="DNA repair protein MutS, domain I"/>
    <property type="match status" value="1"/>
</dbReference>
<dbReference type="AlphaFoldDB" id="A0A6C0ECV4"/>
<dbReference type="PANTHER" id="PTHR11361">
    <property type="entry name" value="DNA MISMATCH REPAIR PROTEIN MUTS FAMILY MEMBER"/>
    <property type="match status" value="1"/>
</dbReference>
<dbReference type="Pfam" id="PF01844">
    <property type="entry name" value="HNH"/>
    <property type="match status" value="1"/>
</dbReference>
<dbReference type="PROSITE" id="PS00486">
    <property type="entry name" value="DNA_MISMATCH_REPAIR_2"/>
    <property type="match status" value="1"/>
</dbReference>
<keyword evidence="3" id="KW-0227">DNA damage</keyword>
<evidence type="ECO:0000256" key="2">
    <source>
        <dbReference type="ARBA" id="ARBA00022741"/>
    </source>
</evidence>
<feature type="domain" description="DNA mismatch repair proteins mutS family" evidence="7">
    <location>
        <begin position="760"/>
        <end position="776"/>
    </location>
</feature>
<evidence type="ECO:0000313" key="8">
    <source>
        <dbReference type="EMBL" id="QHT26099.1"/>
    </source>
</evidence>
<dbReference type="SMART" id="SM00534">
    <property type="entry name" value="MUTSac"/>
    <property type="match status" value="1"/>
</dbReference>
<dbReference type="InterPro" id="IPR002711">
    <property type="entry name" value="HNH"/>
</dbReference>
<keyword evidence="5" id="KW-0238">DNA-binding</keyword>
<name>A0A6C0ECV4_9ZZZZ</name>
<dbReference type="GO" id="GO:0006298">
    <property type="term" value="P:mismatch repair"/>
    <property type="evidence" value="ECO:0007669"/>
    <property type="project" value="InterPro"/>
</dbReference>
<dbReference type="SMART" id="SM00533">
    <property type="entry name" value="MUTSd"/>
    <property type="match status" value="1"/>
</dbReference>
<dbReference type="EMBL" id="MN739778">
    <property type="protein sequence ID" value="QHT26099.1"/>
    <property type="molecule type" value="Genomic_DNA"/>
</dbReference>
<dbReference type="GO" id="GO:0005524">
    <property type="term" value="F:ATP binding"/>
    <property type="evidence" value="ECO:0007669"/>
    <property type="project" value="UniProtKB-KW"/>
</dbReference>
<dbReference type="GO" id="GO:0004519">
    <property type="term" value="F:endonuclease activity"/>
    <property type="evidence" value="ECO:0007669"/>
    <property type="project" value="InterPro"/>
</dbReference>
<evidence type="ECO:0000256" key="3">
    <source>
        <dbReference type="ARBA" id="ARBA00022763"/>
    </source>
</evidence>
<organism evidence="8">
    <name type="scientific">viral metagenome</name>
    <dbReference type="NCBI Taxonomy" id="1070528"/>
    <lineage>
        <taxon>unclassified sequences</taxon>
        <taxon>metagenomes</taxon>
        <taxon>organismal metagenomes</taxon>
    </lineage>
</organism>
<dbReference type="Pfam" id="PF00488">
    <property type="entry name" value="MutS_V"/>
    <property type="match status" value="1"/>
</dbReference>
<dbReference type="Pfam" id="PF01624">
    <property type="entry name" value="MutS_I"/>
    <property type="match status" value="1"/>
</dbReference>
<dbReference type="Gene3D" id="3.40.50.300">
    <property type="entry name" value="P-loop containing nucleotide triphosphate hydrolases"/>
    <property type="match status" value="1"/>
</dbReference>
<dbReference type="PANTHER" id="PTHR11361:SF34">
    <property type="entry name" value="DNA MISMATCH REPAIR PROTEIN MSH1, MITOCHONDRIAL"/>
    <property type="match status" value="1"/>
</dbReference>
<dbReference type="InterPro" id="IPR045076">
    <property type="entry name" value="MutS"/>
</dbReference>
<evidence type="ECO:0000256" key="6">
    <source>
        <dbReference type="ARBA" id="ARBA00023204"/>
    </source>
</evidence>
<dbReference type="Gene3D" id="1.10.1420.10">
    <property type="match status" value="2"/>
</dbReference>
<keyword evidence="4" id="KW-0067">ATP-binding</keyword>
<dbReference type="InterPro" id="IPR036187">
    <property type="entry name" value="DNA_mismatch_repair_MutS_sf"/>
</dbReference>
<sequence>MPTIIDEYLDYHKKFYKKYGEKSLVLIQVGSFYEAYSIETEGPNLKAISDLINIVCTRKDKKQSTIDKKNPYMLGFPLISADKHISLLINNGYTLIIIDQTTPPPDPKREITNIISPGTYIGVTPTVDTNYVAMVFFEYEKQKIGQPLLCSGMSAIDVTTGKVVIYETLSSLVDADLALDNTNRFLTSIQPKEIILTKMGDGKMSLDTICEYLLLDKNKLQIMEYDKTTSKLSYQNELLKNIYSDKKNMLTPVEFLDLDNYNYARISFVNCINFLSEHNNKLINKLDIPEVFVDSTQLILGNNSIYQLNVLESDGYNYTMNNKIKSLYDVVNNASTAMGKRYIKHILLAPMISCDKIKENHDRIEKVLHKSRYLELEKLLSFINDIEKLKRKLNLNIIQPYELADYISSFETAKEIFTKCKKYEITDVCPKKETLKTMDEFIEECNKIFDTVLLKRNILNNIKTTLFKENVDKKIDELVAGQKSSTEFMESVLKHFEKVLSFLQQKNRFKKPAMDLKSTKTEGTYISMSKKRYDVLKKELGNKKNQTEINKIIISNDNLIVKELKSTVKIFVKGLNNATKDQSELDEEFVNLVYTTYIKYIGEIFTKYHKMFDVIIKNITIIDYVVSCAKTAKLYNYTKPKLINEKYGYIKAKNIRHPVVERLIDYEYVPHDIELGKDLKGMLIYGLNSSGKSVLMKAIGLCVIMAQAGMYVPARECTISPYDAIYSRITGNDNIFKGLSSFSLEMTELNAILKRANKKTLVIGDEVCRGTEVISGNAIVASTIVKLSQKETTFIFATHLHELVNIDEVKELVNVKAYHLSTEYDPKKDILIYDRLLKEGSGDTIYGITVAKYIIQDMDFMNLTNKIKNNLNSSYGKIVSGKKSKYNSDVYVYKCELCGRPDLNGEFSPLETHHINYQKDCKDGFVVDKPHIQKNAKANLVVICESCHDKIHSGELSVKGYTMTSGGKKIKT</sequence>
<dbReference type="InterPro" id="IPR007696">
    <property type="entry name" value="DNA_mismatch_repair_MutS_core"/>
</dbReference>
<dbReference type="GO" id="GO:0008270">
    <property type="term" value="F:zinc ion binding"/>
    <property type="evidence" value="ECO:0007669"/>
    <property type="project" value="InterPro"/>
</dbReference>
<evidence type="ECO:0000256" key="5">
    <source>
        <dbReference type="ARBA" id="ARBA00023125"/>
    </source>
</evidence>
<dbReference type="PIRSF" id="PIRSF037677">
    <property type="entry name" value="DNA_mis_repair_Msh6"/>
    <property type="match status" value="1"/>
</dbReference>
<accession>A0A6C0ECV4</accession>
<evidence type="ECO:0000256" key="4">
    <source>
        <dbReference type="ARBA" id="ARBA00022840"/>
    </source>
</evidence>
<dbReference type="GO" id="GO:0140664">
    <property type="term" value="F:ATP-dependent DNA damage sensor activity"/>
    <property type="evidence" value="ECO:0007669"/>
    <property type="project" value="InterPro"/>
</dbReference>
<dbReference type="InterPro" id="IPR027417">
    <property type="entry name" value="P-loop_NTPase"/>
</dbReference>
<evidence type="ECO:0000256" key="1">
    <source>
        <dbReference type="ARBA" id="ARBA00006271"/>
    </source>
</evidence>
<comment type="similarity">
    <text evidence="1">Belongs to the DNA mismatch repair MutS family.</text>
</comment>
<dbReference type="SUPFAM" id="SSF48334">
    <property type="entry name" value="DNA repair protein MutS, domain III"/>
    <property type="match status" value="1"/>
</dbReference>
<dbReference type="InterPro" id="IPR007695">
    <property type="entry name" value="DNA_mismatch_repair_MutS-lik_N"/>
</dbReference>
<dbReference type="GO" id="GO:0030983">
    <property type="term" value="F:mismatched DNA binding"/>
    <property type="evidence" value="ECO:0007669"/>
    <property type="project" value="InterPro"/>
</dbReference>
<dbReference type="InterPro" id="IPR003615">
    <property type="entry name" value="HNH_nuc"/>
</dbReference>
<reference evidence="8" key="1">
    <citation type="journal article" date="2020" name="Nature">
        <title>Giant virus diversity and host interactions through global metagenomics.</title>
        <authorList>
            <person name="Schulz F."/>
            <person name="Roux S."/>
            <person name="Paez-Espino D."/>
            <person name="Jungbluth S."/>
            <person name="Walsh D.A."/>
            <person name="Denef V.J."/>
            <person name="McMahon K.D."/>
            <person name="Konstantinidis K.T."/>
            <person name="Eloe-Fadrosh E.A."/>
            <person name="Kyrpides N.C."/>
            <person name="Woyke T."/>
        </authorList>
    </citation>
    <scope>NUCLEOTIDE SEQUENCE</scope>
    <source>
        <strain evidence="8">GVMAG-M-3300023179-27</strain>
    </source>
</reference>
<keyword evidence="6" id="KW-0234">DNA repair</keyword>
<protein>
    <recommendedName>
        <fullName evidence="7">DNA mismatch repair proteins mutS family domain-containing protein</fullName>
    </recommendedName>
</protein>
<dbReference type="InterPro" id="IPR017261">
    <property type="entry name" value="DNA_mismatch_repair_MutS/MSH"/>
</dbReference>
<evidence type="ECO:0000259" key="7">
    <source>
        <dbReference type="PROSITE" id="PS00486"/>
    </source>
</evidence>
<dbReference type="SUPFAM" id="SSF55271">
    <property type="entry name" value="DNA repair protein MutS, domain I"/>
    <property type="match status" value="1"/>
</dbReference>
<keyword evidence="2" id="KW-0547">Nucleotide-binding</keyword>
<proteinExistence type="inferred from homology"/>
<dbReference type="Pfam" id="PF05192">
    <property type="entry name" value="MutS_III"/>
    <property type="match status" value="1"/>
</dbReference>